<evidence type="ECO:0000313" key="1">
    <source>
        <dbReference type="EMBL" id="CAI2169787.1"/>
    </source>
</evidence>
<comment type="caution">
    <text evidence="1">The sequence shown here is derived from an EMBL/GenBank/DDBJ whole genome shotgun (WGS) entry which is preliminary data.</text>
</comment>
<dbReference type="EMBL" id="CAMKVN010000623">
    <property type="protein sequence ID" value="CAI2169787.1"/>
    <property type="molecule type" value="Genomic_DNA"/>
</dbReference>
<name>A0A9W4SIJ4_9GLOM</name>
<reference evidence="1" key="1">
    <citation type="submission" date="2022-08" db="EMBL/GenBank/DDBJ databases">
        <authorList>
            <person name="Kallberg Y."/>
            <person name="Tangrot J."/>
            <person name="Rosling A."/>
        </authorList>
    </citation>
    <scope>NUCLEOTIDE SEQUENCE</scope>
    <source>
        <strain evidence="1">Wild A</strain>
    </source>
</reference>
<sequence>MRDILISTRYVLAMNAFTNKSTLAFLKAYRGEDIHIIDNRYQPHVDEIVEILYDSNSEAEAIRIGFDLLTQGKRMTFISTGVVMARVLVEKVSKLSKPDNLPVRACAYYGI</sequence>
<organism evidence="1 2">
    <name type="scientific">Funneliformis geosporum</name>
    <dbReference type="NCBI Taxonomy" id="1117311"/>
    <lineage>
        <taxon>Eukaryota</taxon>
        <taxon>Fungi</taxon>
        <taxon>Fungi incertae sedis</taxon>
        <taxon>Mucoromycota</taxon>
        <taxon>Glomeromycotina</taxon>
        <taxon>Glomeromycetes</taxon>
        <taxon>Glomerales</taxon>
        <taxon>Glomeraceae</taxon>
        <taxon>Funneliformis</taxon>
    </lineage>
</organism>
<evidence type="ECO:0000313" key="2">
    <source>
        <dbReference type="Proteomes" id="UP001153678"/>
    </source>
</evidence>
<accession>A0A9W4SIJ4</accession>
<dbReference type="AlphaFoldDB" id="A0A9W4SIJ4"/>
<proteinExistence type="predicted"/>
<gene>
    <name evidence="1" type="ORF">FWILDA_LOCUS4256</name>
</gene>
<dbReference type="Proteomes" id="UP001153678">
    <property type="component" value="Unassembled WGS sequence"/>
</dbReference>
<keyword evidence="2" id="KW-1185">Reference proteome</keyword>
<protein>
    <submittedName>
        <fullName evidence="1">19348_t:CDS:1</fullName>
    </submittedName>
</protein>
<dbReference type="OrthoDB" id="2438430at2759"/>